<dbReference type="KEGG" id="hse:Hsero_4491"/>
<proteinExistence type="predicted"/>
<dbReference type="HOGENOM" id="CLU_1814163_0_0_4"/>
<keyword evidence="2" id="KW-1185">Reference proteome</keyword>
<dbReference type="EMBL" id="CP002039">
    <property type="protein sequence ID" value="ADJ65957.1"/>
    <property type="molecule type" value="Genomic_DNA"/>
</dbReference>
<dbReference type="Proteomes" id="UP000000329">
    <property type="component" value="Chromosome"/>
</dbReference>
<dbReference type="RefSeq" id="WP_013236410.1">
    <property type="nucleotide sequence ID" value="NC_014323.1"/>
</dbReference>
<evidence type="ECO:0008006" key="3">
    <source>
        <dbReference type="Google" id="ProtNLM"/>
    </source>
</evidence>
<dbReference type="STRING" id="757424.Hsero_4491"/>
<evidence type="ECO:0000313" key="1">
    <source>
        <dbReference type="EMBL" id="ADJ65957.1"/>
    </source>
</evidence>
<dbReference type="OrthoDB" id="6936714at2"/>
<dbReference type="GeneID" id="29393590"/>
<reference evidence="1 2" key="1">
    <citation type="submission" date="2010-04" db="EMBL/GenBank/DDBJ databases">
        <title>The genome of Herbaspirillum seropedicae SmR1, an endophytic, nitrogen-fixing, plant-growth promoting beta-Proteobacteria.</title>
        <authorList>
            <person name="Pedrosa F.O."/>
            <person name="Monteiro R.A."/>
            <person name="Wassem R."/>
            <person name="Cruz L.M."/>
            <person name="Ayub R.A."/>
            <person name="Colauto N.B."/>
            <person name="Fernandez M.A."/>
            <person name="Fungaro M.H.P."/>
            <person name="Grisard E.C."/>
            <person name="Hungria M."/>
            <person name="Madeira H.M.F."/>
            <person name="Nodari R.O."/>
            <person name="Osaku C.A."/>
            <person name="Petzl-Erler M.L."/>
            <person name="Terenzi H."/>
            <person name="Vieira L.G.E."/>
            <person name="Almeida M.I.M."/>
            <person name="Alves L.R."/>
            <person name="Arantes O.M.N."/>
            <person name="Balsanelli E."/>
            <person name="Barcellos F.G."/>
            <person name="Baura V.A."/>
            <person name="Binde D.R."/>
            <person name="Campo R.J."/>
            <person name="Chubatsu L.S."/>
            <person name="Chueire L.M.O."/>
            <person name="Ciferri R.R."/>
            <person name="Correa L.C."/>
            <person name="da Conceicao Silva J.L."/>
            <person name="Dabul A.N.G."/>
            <person name="Dambros B.P."/>
            <person name="Faoro H."/>
            <person name="Favetti A."/>
            <person name="Friedermann G."/>
            <person name="Furlaneto M.C."/>
            <person name="Gasques L.S."/>
            <person name="Gimenes C.C.T."/>
            <person name="Gioppo N.M.R."/>
            <person name="Glienke-Blanco C."/>
            <person name="Godoy L.P."/>
            <person name="Guerra M.P."/>
            <person name="Karp S."/>
            <person name="Kava-Cordeiro V."/>
            <person name="Margarido V.P."/>
            <person name="Mathioni S.M."/>
            <person name="Menck-Soares M.A."/>
            <person name="Murace N.K."/>
            <person name="Nicolas M.F."/>
            <person name="Oliveira C.E.C."/>
            <person name="Pagnan N.A.B."/>
            <person name="Pamphile J.A."/>
            <person name="Patussi E.V."/>
            <person name="Pereira L.F.P."/>
            <person name="Pereira-Ferrari L."/>
            <person name="Pinto F.G.S."/>
            <person name="Precoma C."/>
            <person name="Prioli A.J."/>
            <person name="Prioli S.M.A.P."/>
            <person name="Raittz R.T."/>
            <person name="Ramos H.J.O."/>
            <person name="Ribeiro E.M.S.F."/>
            <person name="Rigo L.U."/>
            <person name="Rocha C.L.M.S.C."/>
            <person name="Rocha S.N."/>
            <person name="Santos K."/>
            <person name="Satori D."/>
            <person name="Silva A.G."/>
            <person name="Simao R.C.G."/>
            <person name="Soares M.A.M."/>
            <person name="Souza E.M."/>
            <person name="Steffens M.B.R."/>
            <person name="Steindel M."/>
            <person name="Tadra-Sfeir M.Z."/>
            <person name="Takahashi E.K."/>
            <person name="Torres R.A."/>
            <person name="Valle J.S."/>
            <person name="Vernal J.I."/>
            <person name="Vilas-Boas L.A."/>
            <person name="Watanabe M.A.E."/>
            <person name="Weiss V.A."/>
            <person name="Yates M.A."/>
            <person name="Souza E.M."/>
        </authorList>
    </citation>
    <scope>NUCLEOTIDE SEQUENCE [LARGE SCALE GENOMIC DNA]</scope>
    <source>
        <strain evidence="1 2">SmR1</strain>
    </source>
</reference>
<accession>D8IWS0</accession>
<gene>
    <name evidence="1" type="ordered locus">Hsero_4491</name>
</gene>
<name>D8IWS0_HERSS</name>
<protein>
    <recommendedName>
        <fullName evidence="3">DUF4160 domain-containing protein</fullName>
    </recommendedName>
</protein>
<organism evidence="1 2">
    <name type="scientific">Herbaspirillum seropedicae (strain SmR1)</name>
    <dbReference type="NCBI Taxonomy" id="757424"/>
    <lineage>
        <taxon>Bacteria</taxon>
        <taxon>Pseudomonadati</taxon>
        <taxon>Pseudomonadota</taxon>
        <taxon>Betaproteobacteria</taxon>
        <taxon>Burkholderiales</taxon>
        <taxon>Oxalobacteraceae</taxon>
        <taxon>Herbaspirillum</taxon>
    </lineage>
</organism>
<dbReference type="eggNOG" id="ENOG5033ZGU">
    <property type="taxonomic scope" value="Bacteria"/>
</dbReference>
<evidence type="ECO:0000313" key="2">
    <source>
        <dbReference type="Proteomes" id="UP000000329"/>
    </source>
</evidence>
<sequence length="142" mass="16743">MRICTYQGLVVSLFTRNEHCPPHVHVGSGRWEARYRFSFWHNGVALWDVIPLAHAPSAALLEKLRQVIEEPVHVRRARQCWWLSRHTVCLDNQQWDARAEEIVSPNQYRVAAMDILWARYDPWHDRTLLQLVGQRGPLEIEL</sequence>
<dbReference type="AlphaFoldDB" id="D8IWS0"/>